<accession>A0A8A3S5A6</accession>
<proteinExistence type="predicted"/>
<sequence length="323" mass="33577">MNSSPSEGPDLAGLREEEAGLAAAAAGVTGAPGVTALDHLVIRAGAGEATAVAGEILGLSRYCPARATEADGLLTIVLERPNCPPLLVREERTIGKGTGCAAVAFRVRDLSAFTRACAAAGVPYRPAGAVMVEAGRPTLTGVRYLFTASGMPESEGREVNLSLNVPDRPYLAAAGCPDHLAVRLDPRDRAAAVIECLHLTGGIFEGSEYVTPFRSVNSVVRVKNADFALNFVSGTTPGAPDPFLARFGPGVHHLAFTTRGVATVAAGLEEDGVGFALPLTESPAAGVRQMMAARSELTGLIVEYIERFEEFAGYFDPGATVRL</sequence>
<keyword evidence="3" id="KW-1185">Reference proteome</keyword>
<dbReference type="AlphaFoldDB" id="A0A8A3S5A6"/>
<dbReference type="SUPFAM" id="SSF54593">
    <property type="entry name" value="Glyoxalase/Bleomycin resistance protein/Dihydroxybiphenyl dioxygenase"/>
    <property type="match status" value="1"/>
</dbReference>
<evidence type="ECO:0000259" key="1">
    <source>
        <dbReference type="PROSITE" id="PS51819"/>
    </source>
</evidence>
<dbReference type="Gene3D" id="3.10.180.10">
    <property type="entry name" value="2,3-Dihydroxybiphenyl 1,2-Dioxygenase, domain 1"/>
    <property type="match status" value="1"/>
</dbReference>
<dbReference type="EMBL" id="CP036172">
    <property type="protein sequence ID" value="QSZ66804.1"/>
    <property type="molecule type" value="Genomic_DNA"/>
</dbReference>
<protein>
    <recommendedName>
        <fullName evidence="1">VOC domain-containing protein</fullName>
    </recommendedName>
</protein>
<feature type="domain" description="VOC" evidence="1">
    <location>
        <begin position="176"/>
        <end position="307"/>
    </location>
</feature>
<dbReference type="InterPro" id="IPR037523">
    <property type="entry name" value="VOC_core"/>
</dbReference>
<gene>
    <name evidence="2" type="ORF">RJ40_04495</name>
</gene>
<dbReference type="PROSITE" id="PS51819">
    <property type="entry name" value="VOC"/>
    <property type="match status" value="1"/>
</dbReference>
<dbReference type="RefSeq" id="WP_265582174.1">
    <property type="nucleotide sequence ID" value="NZ_CP036172.1"/>
</dbReference>
<evidence type="ECO:0000313" key="2">
    <source>
        <dbReference type="EMBL" id="QSZ66804.1"/>
    </source>
</evidence>
<dbReference type="InterPro" id="IPR029068">
    <property type="entry name" value="Glyas_Bleomycin-R_OHBP_Dase"/>
</dbReference>
<dbReference type="GeneID" id="76423596"/>
<evidence type="ECO:0000313" key="3">
    <source>
        <dbReference type="Proteomes" id="UP001042704"/>
    </source>
</evidence>
<dbReference type="Proteomes" id="UP001042704">
    <property type="component" value="Chromosome"/>
</dbReference>
<name>A0A8A3S5A6_9EURY</name>
<organism evidence="2 3">
    <name type="scientific">Methanofollis aquaemaris</name>
    <dbReference type="NCBI Taxonomy" id="126734"/>
    <lineage>
        <taxon>Archaea</taxon>
        <taxon>Methanobacteriati</taxon>
        <taxon>Methanobacteriota</taxon>
        <taxon>Stenosarchaea group</taxon>
        <taxon>Methanomicrobia</taxon>
        <taxon>Methanomicrobiales</taxon>
        <taxon>Methanomicrobiaceae</taxon>
        <taxon>Methanofollis</taxon>
    </lineage>
</organism>
<reference evidence="2" key="2">
    <citation type="submission" date="2019-02" db="EMBL/GenBank/DDBJ databases">
        <authorList>
            <person name="Chen S.-C."/>
            <person name="Chien H.-H."/>
            <person name="Lai M.-C."/>
        </authorList>
    </citation>
    <scope>NUCLEOTIDE SEQUENCE</scope>
    <source>
        <strain evidence="2">N2F9704</strain>
    </source>
</reference>
<reference evidence="2" key="1">
    <citation type="journal article" date="2001" name="Int. J. Syst. Evol. Microbiol.">
        <title>Methanofollis aquaemaris sp. nov., a methanogen isolated from an aquaculture fish pond.</title>
        <authorList>
            <person name="Lai M.C."/>
            <person name="Chen S.C."/>
        </authorList>
    </citation>
    <scope>NUCLEOTIDE SEQUENCE</scope>
    <source>
        <strain evidence="2">N2F9704</strain>
    </source>
</reference>
<dbReference type="KEGG" id="maqe:RJ40_04495"/>